<protein>
    <submittedName>
        <fullName evidence="10">Yop proteins translocation protein L</fullName>
    </submittedName>
</protein>
<evidence type="ECO:0000259" key="9">
    <source>
        <dbReference type="Pfam" id="PF02108"/>
    </source>
</evidence>
<evidence type="ECO:0000256" key="1">
    <source>
        <dbReference type="ARBA" id="ARBA00003041"/>
    </source>
</evidence>
<evidence type="ECO:0000313" key="11">
    <source>
        <dbReference type="Proteomes" id="UP000297597"/>
    </source>
</evidence>
<feature type="region of interest" description="Disordered" evidence="8">
    <location>
        <begin position="79"/>
        <end position="100"/>
    </location>
</feature>
<keyword evidence="11" id="KW-1185">Reference proteome</keyword>
<dbReference type="InterPro" id="IPR051472">
    <property type="entry name" value="T3SS_Stator/FliH"/>
</dbReference>
<evidence type="ECO:0000256" key="8">
    <source>
        <dbReference type="SAM" id="MobiDB-lite"/>
    </source>
</evidence>
<evidence type="ECO:0000256" key="4">
    <source>
        <dbReference type="ARBA" id="ARBA00022795"/>
    </source>
</evidence>
<dbReference type="Proteomes" id="UP000297597">
    <property type="component" value="Unassembled WGS sequence"/>
</dbReference>
<dbReference type="RefSeq" id="WP_192902865.1">
    <property type="nucleotide sequence ID" value="NZ_QFFZ01000017.1"/>
</dbReference>
<dbReference type="Pfam" id="PF02108">
    <property type="entry name" value="FliH"/>
    <property type="match status" value="1"/>
</dbReference>
<dbReference type="EMBL" id="QFFZ01000017">
    <property type="protein sequence ID" value="TEB11157.1"/>
    <property type="molecule type" value="Genomic_DNA"/>
</dbReference>
<evidence type="ECO:0000256" key="5">
    <source>
        <dbReference type="ARBA" id="ARBA00022927"/>
    </source>
</evidence>
<dbReference type="PANTHER" id="PTHR34982">
    <property type="entry name" value="YOP PROTEINS TRANSLOCATION PROTEIN L"/>
    <property type="match status" value="1"/>
</dbReference>
<keyword evidence="7" id="KW-0175">Coiled coil</keyword>
<proteinExistence type="inferred from homology"/>
<evidence type="ECO:0000256" key="6">
    <source>
        <dbReference type="ARBA" id="ARBA00023225"/>
    </source>
</evidence>
<organism evidence="10 11">
    <name type="scientific">Pelotomaculum propionicicum</name>
    <dbReference type="NCBI Taxonomy" id="258475"/>
    <lineage>
        <taxon>Bacteria</taxon>
        <taxon>Bacillati</taxon>
        <taxon>Bacillota</taxon>
        <taxon>Clostridia</taxon>
        <taxon>Eubacteriales</taxon>
        <taxon>Desulfotomaculaceae</taxon>
        <taxon>Pelotomaculum</taxon>
    </lineage>
</organism>
<comment type="function">
    <text evidence="1">Needed for flagellar regrowth and assembly.</text>
</comment>
<comment type="caution">
    <text evidence="10">The sequence shown here is derived from an EMBL/GenBank/DDBJ whole genome shotgun (WGS) entry which is preliminary data.</text>
</comment>
<evidence type="ECO:0000256" key="3">
    <source>
        <dbReference type="ARBA" id="ARBA00022448"/>
    </source>
</evidence>
<keyword evidence="6" id="KW-1006">Bacterial flagellum protein export</keyword>
<evidence type="ECO:0000313" key="10">
    <source>
        <dbReference type="EMBL" id="TEB11157.1"/>
    </source>
</evidence>
<gene>
    <name evidence="10" type="primary">yscL</name>
    <name evidence="10" type="ORF">Pmgp_01853</name>
</gene>
<dbReference type="AlphaFoldDB" id="A0A4Y7RSB7"/>
<dbReference type="GO" id="GO:0044781">
    <property type="term" value="P:bacterial-type flagellum organization"/>
    <property type="evidence" value="ECO:0007669"/>
    <property type="project" value="UniProtKB-KW"/>
</dbReference>
<feature type="coiled-coil region" evidence="7">
    <location>
        <begin position="108"/>
        <end position="157"/>
    </location>
</feature>
<dbReference type="GO" id="GO:0005829">
    <property type="term" value="C:cytosol"/>
    <property type="evidence" value="ECO:0007669"/>
    <property type="project" value="TreeGrafter"/>
</dbReference>
<feature type="domain" description="Flagellar assembly protein FliH/Type III secretion system HrpE" evidence="9">
    <location>
        <begin position="119"/>
        <end position="244"/>
    </location>
</feature>
<dbReference type="PANTHER" id="PTHR34982:SF1">
    <property type="entry name" value="FLAGELLAR ASSEMBLY PROTEIN FLIH"/>
    <property type="match status" value="1"/>
</dbReference>
<dbReference type="InterPro" id="IPR018035">
    <property type="entry name" value="Flagellar_FliH/T3SS_HrpE"/>
</dbReference>
<sequence length="257" mass="28396">MSSSSKIIKSAEVQADFWQVLPLKAKEELTRIKKSAKKDVSATPDAGDNLQAWALAQAEETIRRASVTADEIIRHSQLDSEQIKRKAHQDGFQQGSREGYDRGYHEGMAKAVEEAEAIRARANDVLAQAEELRRAKLAELEQEIIDLAVEIAEKLLTMQLSLDREAILSVAAESLKLVADRPSVVMFVSPDELELVESKKDELKSLLPARAQLQVIADAAIEPGGCRIDTGQGGVDATMETRREALQKVLYAKDRSY</sequence>
<keyword evidence="5" id="KW-0653">Protein transport</keyword>
<reference evidence="10 11" key="1">
    <citation type="journal article" date="2018" name="Environ. Microbiol.">
        <title>Novel energy conservation strategies and behaviour of Pelotomaculum schinkii driving syntrophic propionate catabolism.</title>
        <authorList>
            <person name="Hidalgo-Ahumada C.A.P."/>
            <person name="Nobu M.K."/>
            <person name="Narihiro T."/>
            <person name="Tamaki H."/>
            <person name="Liu W.T."/>
            <person name="Kamagata Y."/>
            <person name="Stams A.J.M."/>
            <person name="Imachi H."/>
            <person name="Sousa D.Z."/>
        </authorList>
    </citation>
    <scope>NUCLEOTIDE SEQUENCE [LARGE SCALE GENOMIC DNA]</scope>
    <source>
        <strain evidence="10 11">MGP</strain>
    </source>
</reference>
<dbReference type="SUPFAM" id="SSF160527">
    <property type="entry name" value="V-type ATPase subunit E-like"/>
    <property type="match status" value="1"/>
</dbReference>
<keyword evidence="3" id="KW-0813">Transport</keyword>
<dbReference type="GO" id="GO:0015031">
    <property type="term" value="P:protein transport"/>
    <property type="evidence" value="ECO:0007669"/>
    <property type="project" value="UniProtKB-KW"/>
</dbReference>
<comment type="similarity">
    <text evidence="2">Belongs to the FliH family.</text>
</comment>
<name>A0A4Y7RSB7_9FIRM</name>
<accession>A0A4Y7RSB7</accession>
<keyword evidence="4" id="KW-1005">Bacterial flagellum biogenesis</keyword>
<evidence type="ECO:0000256" key="2">
    <source>
        <dbReference type="ARBA" id="ARBA00006602"/>
    </source>
</evidence>
<evidence type="ECO:0000256" key="7">
    <source>
        <dbReference type="SAM" id="Coils"/>
    </source>
</evidence>